<dbReference type="InterPro" id="IPR025254">
    <property type="entry name" value="CCDC113/CCDC96_CC"/>
</dbReference>
<feature type="compositionally biased region" description="Basic and acidic residues" evidence="5">
    <location>
        <begin position="114"/>
        <end position="127"/>
    </location>
</feature>
<evidence type="ECO:0000256" key="1">
    <source>
        <dbReference type="ARBA" id="ARBA00004138"/>
    </source>
</evidence>
<dbReference type="GO" id="GO:0005929">
    <property type="term" value="C:cilium"/>
    <property type="evidence" value="ECO:0007669"/>
    <property type="project" value="UniProtKB-SubCell"/>
</dbReference>
<feature type="domain" description="CCDC113/CCDC96 coiled-coil" evidence="6">
    <location>
        <begin position="384"/>
        <end position="555"/>
    </location>
</feature>
<feature type="coiled-coil region" evidence="4">
    <location>
        <begin position="527"/>
        <end position="561"/>
    </location>
</feature>
<dbReference type="EMBL" id="JABFTP020000062">
    <property type="protein sequence ID" value="KAL3272862.1"/>
    <property type="molecule type" value="Genomic_DNA"/>
</dbReference>
<evidence type="ECO:0000256" key="4">
    <source>
        <dbReference type="SAM" id="Coils"/>
    </source>
</evidence>
<dbReference type="Pfam" id="PF13870">
    <property type="entry name" value="CCDC113_CCDC96_CC"/>
    <property type="match status" value="1"/>
</dbReference>
<proteinExistence type="predicted"/>
<keyword evidence="2 4" id="KW-0175">Coiled coil</keyword>
<accession>A0ABD2N368</accession>
<dbReference type="PANTHER" id="PTHR15654">
    <property type="entry name" value="COILED-COIL DOMAIN-CONTAINING PROTEIN 113-RELATED"/>
    <property type="match status" value="1"/>
</dbReference>
<comment type="subcellular location">
    <subcellularLocation>
        <location evidence="1">Cell projection</location>
        <location evidence="1">Cilium</location>
    </subcellularLocation>
</comment>
<comment type="caution">
    <text evidence="7">The sequence shown here is derived from an EMBL/GenBank/DDBJ whole genome shotgun (WGS) entry which is preliminary data.</text>
</comment>
<evidence type="ECO:0000259" key="6">
    <source>
        <dbReference type="Pfam" id="PF13870"/>
    </source>
</evidence>
<dbReference type="InterPro" id="IPR051885">
    <property type="entry name" value="CC_CF"/>
</dbReference>
<evidence type="ECO:0000256" key="5">
    <source>
        <dbReference type="SAM" id="MobiDB-lite"/>
    </source>
</evidence>
<feature type="coiled-coil region" evidence="4">
    <location>
        <begin position="424"/>
        <end position="493"/>
    </location>
</feature>
<dbReference type="AlphaFoldDB" id="A0ABD2N368"/>
<reference evidence="7 8" key="1">
    <citation type="journal article" date="2021" name="BMC Biol.">
        <title>Horizontally acquired antibacterial genes associated with adaptive radiation of ladybird beetles.</title>
        <authorList>
            <person name="Li H.S."/>
            <person name="Tang X.F."/>
            <person name="Huang Y.H."/>
            <person name="Xu Z.Y."/>
            <person name="Chen M.L."/>
            <person name="Du X.Y."/>
            <person name="Qiu B.Y."/>
            <person name="Chen P.T."/>
            <person name="Zhang W."/>
            <person name="Slipinski A."/>
            <person name="Escalona H.E."/>
            <person name="Waterhouse R.M."/>
            <person name="Zwick A."/>
            <person name="Pang H."/>
        </authorList>
    </citation>
    <scope>NUCLEOTIDE SEQUENCE [LARGE SCALE GENOMIC DNA]</scope>
    <source>
        <strain evidence="7">SYSU2018</strain>
    </source>
</reference>
<evidence type="ECO:0000256" key="3">
    <source>
        <dbReference type="ARBA" id="ARBA00023273"/>
    </source>
</evidence>
<protein>
    <recommendedName>
        <fullName evidence="6">CCDC113/CCDC96 coiled-coil domain-containing protein</fullName>
    </recommendedName>
</protein>
<name>A0ABD2N368_9CUCU</name>
<feature type="region of interest" description="Disordered" evidence="5">
    <location>
        <begin position="110"/>
        <end position="134"/>
    </location>
</feature>
<gene>
    <name evidence="7" type="ORF">HHI36_014323</name>
</gene>
<keyword evidence="3" id="KW-0966">Cell projection</keyword>
<organism evidence="7 8">
    <name type="scientific">Cryptolaemus montrouzieri</name>
    <dbReference type="NCBI Taxonomy" id="559131"/>
    <lineage>
        <taxon>Eukaryota</taxon>
        <taxon>Metazoa</taxon>
        <taxon>Ecdysozoa</taxon>
        <taxon>Arthropoda</taxon>
        <taxon>Hexapoda</taxon>
        <taxon>Insecta</taxon>
        <taxon>Pterygota</taxon>
        <taxon>Neoptera</taxon>
        <taxon>Endopterygota</taxon>
        <taxon>Coleoptera</taxon>
        <taxon>Polyphaga</taxon>
        <taxon>Cucujiformia</taxon>
        <taxon>Coccinelloidea</taxon>
        <taxon>Coccinellidae</taxon>
        <taxon>Scymninae</taxon>
        <taxon>Scymnini</taxon>
        <taxon>Cryptolaemus</taxon>
    </lineage>
</organism>
<evidence type="ECO:0000313" key="8">
    <source>
        <dbReference type="Proteomes" id="UP001516400"/>
    </source>
</evidence>
<evidence type="ECO:0000313" key="7">
    <source>
        <dbReference type="EMBL" id="KAL3272862.1"/>
    </source>
</evidence>
<sequence>MSAHDVVETDKPEEDIVAAEVEDPTSKKSESIHEIASVEEKPDDYVSELESTEVVVEEASAQHEGSIVLDEGEVKEPIQLEIDVVDSEDIDFAKHAEKLEKEISAVEMNIEEEEAKKSPETKEKEDEVPSAAEEGTEMEVGKVYIVPDQEVSHISLHGEELPEIRGLAELEYESGEDSLKEVTFDDMYLSKRKSVRPSLAAKMFTESFEEISEKKKVKVRREVLGKGAKVSTVKESFMKEDKPTVLSREEYYSLHERISSDYSFLKMKNKFLQRKMADNFRKRKMEHVLREEFDIQTEALQKYDKKLDRLADLLELYSAETTRIGAELHTLQQQQDAKNLERKTIFMKGISREREIGTGLISTKTGKEIPDKVVEQLLRRQINAANQISELRLKFITKRDELVEKTAELKSLDNIGEDLSLMDYEQLKIENRAHSDKLEEREEELTKLRIKCRNAVQVMAHVREKAAALDADMDILKEEYEEVHAEYIEIRERLNFYKTERDIIRNKTMKLKAESGLLTKPKLLFDMETSMEELKVYEKHLERVKEEYMLKTQQIRNLRKNIAYEMLMNKKQHKEKKQVPVAKFFPIRPSLFMPKIPKDVFDKLKLKINELSNEE</sequence>
<dbReference type="PANTHER" id="PTHR15654:SF1">
    <property type="entry name" value="COILED-COIL DOMAIN-CONTAINING PROTEIN 96"/>
    <property type="match status" value="1"/>
</dbReference>
<dbReference type="Proteomes" id="UP001516400">
    <property type="component" value="Unassembled WGS sequence"/>
</dbReference>
<keyword evidence="8" id="KW-1185">Reference proteome</keyword>
<evidence type="ECO:0000256" key="2">
    <source>
        <dbReference type="ARBA" id="ARBA00023054"/>
    </source>
</evidence>